<dbReference type="Pfam" id="PF00356">
    <property type="entry name" value="LacI"/>
    <property type="match status" value="1"/>
</dbReference>
<dbReference type="PANTHER" id="PTHR30146:SF109">
    <property type="entry name" value="HTH-TYPE TRANSCRIPTIONAL REGULATOR GALS"/>
    <property type="match status" value="1"/>
</dbReference>
<sequence>MQKTRKKTRPGQSDIASALGVSVSTVSRALADSPAINDDIKHQVQQVARQIGYPVRQAPRVEAFERISLITSIGALNDSRSSIYASMINGIRAAAAPVCARIESSITRSRTLHDQPLDGSFGPRSGVIFLGLVPSPEVAADIAARGIPAVVSNGVDQDYRIDSIAPANFGGARLMGRHLTGLGHRDFLYLQGIGRATLRRRLDGFRQHVEAEGGHIVGVFDDGSSLNEETFERFTAWLKAERGDATALFCFNDGAAAWALEATRAAGLSVPDDLSVVGFDDMPIASMTTPPLTTFRIDWDALGEQTVELLHQRLREPQRPVQFVQVGGTLIERESVQRLQRVPDPA</sequence>
<evidence type="ECO:0000259" key="4">
    <source>
        <dbReference type="PROSITE" id="PS50932"/>
    </source>
</evidence>
<name>A0A6L5YWK5_9RHOB</name>
<protein>
    <submittedName>
        <fullName evidence="5">Substrate-binding domain-containing protein</fullName>
    </submittedName>
</protein>
<organism evidence="5 6">
    <name type="scientific">Halovulum marinum</name>
    <dbReference type="NCBI Taxonomy" id="2662447"/>
    <lineage>
        <taxon>Bacteria</taxon>
        <taxon>Pseudomonadati</taxon>
        <taxon>Pseudomonadota</taxon>
        <taxon>Alphaproteobacteria</taxon>
        <taxon>Rhodobacterales</taxon>
        <taxon>Paracoccaceae</taxon>
        <taxon>Halovulum</taxon>
    </lineage>
</organism>
<evidence type="ECO:0000313" key="5">
    <source>
        <dbReference type="EMBL" id="MSU88014.1"/>
    </source>
</evidence>
<evidence type="ECO:0000256" key="1">
    <source>
        <dbReference type="ARBA" id="ARBA00023015"/>
    </source>
</evidence>
<keyword evidence="6" id="KW-1185">Reference proteome</keyword>
<dbReference type="SUPFAM" id="SSF47413">
    <property type="entry name" value="lambda repressor-like DNA-binding domains"/>
    <property type="match status" value="1"/>
</dbReference>
<dbReference type="Gene3D" id="1.10.260.40">
    <property type="entry name" value="lambda repressor-like DNA-binding domains"/>
    <property type="match status" value="1"/>
</dbReference>
<dbReference type="InterPro" id="IPR000843">
    <property type="entry name" value="HTH_LacI"/>
</dbReference>
<dbReference type="InterPro" id="IPR046335">
    <property type="entry name" value="LacI/GalR-like_sensor"/>
</dbReference>
<dbReference type="EMBL" id="WIND01000001">
    <property type="protein sequence ID" value="MSU88014.1"/>
    <property type="molecule type" value="Genomic_DNA"/>
</dbReference>
<dbReference type="GO" id="GO:0000976">
    <property type="term" value="F:transcription cis-regulatory region binding"/>
    <property type="evidence" value="ECO:0007669"/>
    <property type="project" value="TreeGrafter"/>
</dbReference>
<keyword evidence="1" id="KW-0805">Transcription regulation</keyword>
<reference evidence="5 6" key="1">
    <citation type="submission" date="2019-10" db="EMBL/GenBank/DDBJ databases">
        <title>Cognatihalovulum marinum gen. nov. sp. nov., a new member of the family Rhodobacteraceae isolated from deep seawater of the Northwest Indian Ocean.</title>
        <authorList>
            <person name="Ruan C."/>
            <person name="Wang J."/>
            <person name="Zheng X."/>
            <person name="Song L."/>
            <person name="Zhu Y."/>
            <person name="Huang Y."/>
            <person name="Lu Z."/>
            <person name="Du W."/>
            <person name="Huang L."/>
            <person name="Dai X."/>
        </authorList>
    </citation>
    <scope>NUCLEOTIDE SEQUENCE [LARGE SCALE GENOMIC DNA]</scope>
    <source>
        <strain evidence="5 6">2CG4</strain>
    </source>
</reference>
<feature type="domain" description="HTH lacI-type" evidence="4">
    <location>
        <begin position="10"/>
        <end position="64"/>
    </location>
</feature>
<evidence type="ECO:0000313" key="6">
    <source>
        <dbReference type="Proteomes" id="UP000474957"/>
    </source>
</evidence>
<dbReference type="Proteomes" id="UP000474957">
    <property type="component" value="Unassembled WGS sequence"/>
</dbReference>
<keyword evidence="2" id="KW-0238">DNA-binding</keyword>
<dbReference type="GO" id="GO:0003700">
    <property type="term" value="F:DNA-binding transcription factor activity"/>
    <property type="evidence" value="ECO:0007669"/>
    <property type="project" value="TreeGrafter"/>
</dbReference>
<evidence type="ECO:0000256" key="3">
    <source>
        <dbReference type="ARBA" id="ARBA00023163"/>
    </source>
</evidence>
<proteinExistence type="predicted"/>
<comment type="caution">
    <text evidence="5">The sequence shown here is derived from an EMBL/GenBank/DDBJ whole genome shotgun (WGS) entry which is preliminary data.</text>
</comment>
<dbReference type="AlphaFoldDB" id="A0A6L5YWK5"/>
<accession>A0A6L5YWK5</accession>
<dbReference type="RefSeq" id="WP_154443701.1">
    <property type="nucleotide sequence ID" value="NZ_WIND01000001.1"/>
</dbReference>
<dbReference type="CDD" id="cd01392">
    <property type="entry name" value="HTH_LacI"/>
    <property type="match status" value="1"/>
</dbReference>
<keyword evidence="3" id="KW-0804">Transcription</keyword>
<dbReference type="Pfam" id="PF13377">
    <property type="entry name" value="Peripla_BP_3"/>
    <property type="match status" value="1"/>
</dbReference>
<dbReference type="CDD" id="cd06267">
    <property type="entry name" value="PBP1_LacI_sugar_binding-like"/>
    <property type="match status" value="1"/>
</dbReference>
<gene>
    <name evidence="5" type="ORF">GE300_00090</name>
</gene>
<dbReference type="SMART" id="SM00354">
    <property type="entry name" value="HTH_LACI"/>
    <property type="match status" value="1"/>
</dbReference>
<dbReference type="InterPro" id="IPR028082">
    <property type="entry name" value="Peripla_BP_I"/>
</dbReference>
<evidence type="ECO:0000256" key="2">
    <source>
        <dbReference type="ARBA" id="ARBA00023125"/>
    </source>
</evidence>
<dbReference type="PANTHER" id="PTHR30146">
    <property type="entry name" value="LACI-RELATED TRANSCRIPTIONAL REPRESSOR"/>
    <property type="match status" value="1"/>
</dbReference>
<dbReference type="Gene3D" id="3.40.50.2300">
    <property type="match status" value="2"/>
</dbReference>
<dbReference type="PROSITE" id="PS50932">
    <property type="entry name" value="HTH_LACI_2"/>
    <property type="match status" value="1"/>
</dbReference>
<dbReference type="InterPro" id="IPR010982">
    <property type="entry name" value="Lambda_DNA-bd_dom_sf"/>
</dbReference>
<dbReference type="SUPFAM" id="SSF53822">
    <property type="entry name" value="Periplasmic binding protein-like I"/>
    <property type="match status" value="1"/>
</dbReference>